<evidence type="ECO:0000256" key="5">
    <source>
        <dbReference type="PIRSR" id="PIRSR006019-1"/>
    </source>
</evidence>
<dbReference type="PANTHER" id="PTHR11086">
    <property type="entry name" value="DEOXYCYTIDYLATE DEAMINASE-RELATED"/>
    <property type="match status" value="1"/>
</dbReference>
<reference evidence="8 9" key="1">
    <citation type="journal article" date="2016" name="Nat. Commun.">
        <title>Thousands of microbial genomes shed light on interconnected biogeochemical processes in an aquifer system.</title>
        <authorList>
            <person name="Anantharaman K."/>
            <person name="Brown C.T."/>
            <person name="Hug L.A."/>
            <person name="Sharon I."/>
            <person name="Castelle C.J."/>
            <person name="Probst A.J."/>
            <person name="Thomas B.C."/>
            <person name="Singh A."/>
            <person name="Wilkins M.J."/>
            <person name="Karaoz U."/>
            <person name="Brodie E.L."/>
            <person name="Williams K.H."/>
            <person name="Hubbard S.S."/>
            <person name="Banfield J.F."/>
        </authorList>
    </citation>
    <scope>NUCLEOTIDE SEQUENCE [LARGE SCALE GENOMIC DNA]</scope>
</reference>
<dbReference type="EMBL" id="MFAM01000020">
    <property type="protein sequence ID" value="OGD79471.1"/>
    <property type="molecule type" value="Genomic_DNA"/>
</dbReference>
<accession>A0A1F5FIP7</accession>
<dbReference type="InterPro" id="IPR016193">
    <property type="entry name" value="Cytidine_deaminase-like"/>
</dbReference>
<dbReference type="InterPro" id="IPR015517">
    <property type="entry name" value="dCMP_deaminase-rel"/>
</dbReference>
<keyword evidence="2 6" id="KW-0479">Metal-binding</keyword>
<protein>
    <recommendedName>
        <fullName evidence="7">CMP/dCMP-type deaminase domain-containing protein</fullName>
    </recommendedName>
</protein>
<sequence length="142" mass="15630">MIVKDKRLVGAGYNGSAHGLPHCDDVGHLLIDNHCERTLHGEENAILNTPREDLKGASAYIVGTPCIRCARMLVNSGVKVVNFLGEYANSRGKEYMEELEKNTDVKFIQYQLSPEELLKQAVERLEGPGGAIRRAGENNTPP</sequence>
<dbReference type="InterPro" id="IPR016192">
    <property type="entry name" value="APOBEC/CMP_deaminase_Zn-bd"/>
</dbReference>
<dbReference type="PIRSF" id="PIRSF006019">
    <property type="entry name" value="dCMP_deaminase"/>
    <property type="match status" value="1"/>
</dbReference>
<dbReference type="GO" id="GO:0005737">
    <property type="term" value="C:cytoplasm"/>
    <property type="evidence" value="ECO:0007669"/>
    <property type="project" value="TreeGrafter"/>
</dbReference>
<comment type="cofactor">
    <cofactor evidence="6">
        <name>Zn(2+)</name>
        <dbReference type="ChEBI" id="CHEBI:29105"/>
    </cofactor>
</comment>
<comment type="caution">
    <text evidence="8">The sequence shown here is derived from an EMBL/GenBank/DDBJ whole genome shotgun (WGS) entry which is preliminary data.</text>
</comment>
<proteinExistence type="inferred from homology"/>
<organism evidence="8 9">
    <name type="scientific">Candidatus Collierbacteria bacterium RIFOXYB1_FULL_49_13</name>
    <dbReference type="NCBI Taxonomy" id="1817728"/>
    <lineage>
        <taxon>Bacteria</taxon>
        <taxon>Candidatus Collieribacteriota</taxon>
    </lineage>
</organism>
<dbReference type="Proteomes" id="UP000176682">
    <property type="component" value="Unassembled WGS sequence"/>
</dbReference>
<comment type="similarity">
    <text evidence="1">Belongs to the cytidine and deoxycytidylate deaminase family.</text>
</comment>
<name>A0A1F5FIP7_9BACT</name>
<keyword evidence="3" id="KW-0378">Hydrolase</keyword>
<evidence type="ECO:0000259" key="7">
    <source>
        <dbReference type="PROSITE" id="PS51747"/>
    </source>
</evidence>
<dbReference type="Pfam" id="PF00383">
    <property type="entry name" value="dCMP_cyt_deam_1"/>
    <property type="match status" value="1"/>
</dbReference>
<evidence type="ECO:0000256" key="3">
    <source>
        <dbReference type="ARBA" id="ARBA00022801"/>
    </source>
</evidence>
<feature type="binding site" evidence="6">
    <location>
        <position position="66"/>
    </location>
    <ligand>
        <name>Zn(2+)</name>
        <dbReference type="ChEBI" id="CHEBI:29105"/>
        <note>catalytic</note>
    </ligand>
</feature>
<dbReference type="GO" id="GO:0006220">
    <property type="term" value="P:pyrimidine nucleotide metabolic process"/>
    <property type="evidence" value="ECO:0007669"/>
    <property type="project" value="InterPro"/>
</dbReference>
<dbReference type="PANTHER" id="PTHR11086:SF18">
    <property type="entry name" value="DEOXYCYTIDYLATE DEAMINASE"/>
    <property type="match status" value="1"/>
</dbReference>
<dbReference type="InterPro" id="IPR002125">
    <property type="entry name" value="CMP_dCMP_dom"/>
</dbReference>
<evidence type="ECO:0000256" key="1">
    <source>
        <dbReference type="ARBA" id="ARBA00006576"/>
    </source>
</evidence>
<feature type="binding site" evidence="6">
    <location>
        <position position="40"/>
    </location>
    <ligand>
        <name>Zn(2+)</name>
        <dbReference type="ChEBI" id="CHEBI:29105"/>
        <note>catalytic</note>
    </ligand>
</feature>
<dbReference type="AlphaFoldDB" id="A0A1F5FIP7"/>
<evidence type="ECO:0000313" key="8">
    <source>
        <dbReference type="EMBL" id="OGD79471.1"/>
    </source>
</evidence>
<evidence type="ECO:0000256" key="2">
    <source>
        <dbReference type="ARBA" id="ARBA00022723"/>
    </source>
</evidence>
<dbReference type="GO" id="GO:0004132">
    <property type="term" value="F:dCMP deaminase activity"/>
    <property type="evidence" value="ECO:0007669"/>
    <property type="project" value="InterPro"/>
</dbReference>
<dbReference type="PROSITE" id="PS51747">
    <property type="entry name" value="CYT_DCMP_DEAMINASES_2"/>
    <property type="match status" value="1"/>
</dbReference>
<evidence type="ECO:0000313" key="9">
    <source>
        <dbReference type="Proteomes" id="UP000176682"/>
    </source>
</evidence>
<feature type="domain" description="CMP/dCMP-type deaminase" evidence="7">
    <location>
        <begin position="1"/>
        <end position="110"/>
    </location>
</feature>
<evidence type="ECO:0000256" key="6">
    <source>
        <dbReference type="PIRSR" id="PIRSR006019-2"/>
    </source>
</evidence>
<feature type="active site" description="Proton donor" evidence="5">
    <location>
        <position position="42"/>
    </location>
</feature>
<dbReference type="PROSITE" id="PS00903">
    <property type="entry name" value="CYT_DCMP_DEAMINASES_1"/>
    <property type="match status" value="1"/>
</dbReference>
<keyword evidence="4 6" id="KW-0862">Zinc</keyword>
<gene>
    <name evidence="8" type="ORF">A2368_03460</name>
</gene>
<dbReference type="InterPro" id="IPR016473">
    <property type="entry name" value="dCMP_deaminase"/>
</dbReference>
<dbReference type="SUPFAM" id="SSF53927">
    <property type="entry name" value="Cytidine deaminase-like"/>
    <property type="match status" value="1"/>
</dbReference>
<dbReference type="GO" id="GO:0008270">
    <property type="term" value="F:zinc ion binding"/>
    <property type="evidence" value="ECO:0007669"/>
    <property type="project" value="InterPro"/>
</dbReference>
<feature type="binding site" evidence="6">
    <location>
        <position position="69"/>
    </location>
    <ligand>
        <name>Zn(2+)</name>
        <dbReference type="ChEBI" id="CHEBI:29105"/>
        <note>catalytic</note>
    </ligand>
</feature>
<evidence type="ECO:0000256" key="4">
    <source>
        <dbReference type="ARBA" id="ARBA00022833"/>
    </source>
</evidence>
<dbReference type="Gene3D" id="3.40.140.10">
    <property type="entry name" value="Cytidine Deaminase, domain 2"/>
    <property type="match status" value="1"/>
</dbReference>